<dbReference type="EMBL" id="QVFV01000001">
    <property type="protein sequence ID" value="RZM82272.1"/>
    <property type="molecule type" value="Genomic_DNA"/>
</dbReference>
<dbReference type="OrthoDB" id="9759607at2"/>
<comment type="caution">
    <text evidence="4">The sequence shown here is derived from an EMBL/GenBank/DDBJ whole genome shotgun (WGS) entry which is preliminary data.</text>
</comment>
<name>A0A4Q7EG81_9CYAN</name>
<evidence type="ECO:0000256" key="2">
    <source>
        <dbReference type="SAM" id="Phobius"/>
    </source>
</evidence>
<gene>
    <name evidence="4" type="ORF">DYY88_03190</name>
</gene>
<feature type="region of interest" description="Disordered" evidence="1">
    <location>
        <begin position="474"/>
        <end position="541"/>
    </location>
</feature>
<feature type="transmembrane region" description="Helical" evidence="2">
    <location>
        <begin position="374"/>
        <end position="396"/>
    </location>
</feature>
<reference evidence="4 5" key="1">
    <citation type="submission" date="2018-11" db="EMBL/GenBank/DDBJ databases">
        <title>Whole genome sequencing of an environmental sample.</title>
        <authorList>
            <person name="Sarangi A.N."/>
            <person name="Singh D."/>
            <person name="Tripathy S."/>
        </authorList>
    </citation>
    <scope>NUCLEOTIDE SEQUENCE [LARGE SCALE GENOMIC DNA]</scope>
    <source>
        <strain evidence="4 5">Lakshadweep</strain>
    </source>
</reference>
<sequence length="541" mass="58626">MAFPPPPKSSPQSSRWQRLLAQAGKVGQPSVLATLAASALVLGVRAVGALQGLELGLYDQMMRLRPTPLPDDRILVVGIDETDIQSRQEWPIQDDTIAELLSVLIEAEPRAVGLDMFRDLPIGEGRDTLLEQIQNNSTIFPVCKISSPDNPGVPPPPGTPEAQVSFSDLVVDPGGILRRSLLIAAPPTDADTVGTHICNDPNAQLFSLGLQLARQYLTTEGIELEVTAEQELRFGNVVLSRLQSNLGGYHNIDAQGYQIMLNYRAARMAVPQVSLTDVLSGDVGAAQIRDRIVLIGATTPEAKDEFYTPFSGGLRDSQKMAGVIVHAQSVSQILSAVLDDRPLLWSLPTWGEALWVVIWGLGGALFATYIRRPVTYGAVAIALLGGLYGLCFVVFLQGGWLPIVPAALALGFASGGVVLLDRFNKSDYGQAVYKQMKVLLRLDIEIDHSKVGEQVAEITDTEYFNTLQAQARELRARRQGKQSTTPTDTRTSTTPAATSASDEPSEPITTDDYLQNLKQKAERFKSTSDLKSKSDKPDAES</sequence>
<dbReference type="SMART" id="SM01080">
    <property type="entry name" value="CHASE2"/>
    <property type="match status" value="1"/>
</dbReference>
<organism evidence="4 5">
    <name type="scientific">Leptolyngbya iicbica LK</name>
    <dbReference type="NCBI Taxonomy" id="2294035"/>
    <lineage>
        <taxon>Bacteria</taxon>
        <taxon>Bacillati</taxon>
        <taxon>Cyanobacteriota</taxon>
        <taxon>Cyanophyceae</taxon>
        <taxon>Leptolyngbyales</taxon>
        <taxon>Leptolyngbyaceae</taxon>
        <taxon>Leptolyngbya group</taxon>
        <taxon>Leptolyngbya</taxon>
        <taxon>Leptolyngbya iicbica</taxon>
    </lineage>
</organism>
<evidence type="ECO:0000313" key="4">
    <source>
        <dbReference type="EMBL" id="RZM82272.1"/>
    </source>
</evidence>
<feature type="transmembrane region" description="Helical" evidence="2">
    <location>
        <begin position="343"/>
        <end position="367"/>
    </location>
</feature>
<keyword evidence="2" id="KW-0472">Membrane</keyword>
<evidence type="ECO:0000256" key="1">
    <source>
        <dbReference type="SAM" id="MobiDB-lite"/>
    </source>
</evidence>
<keyword evidence="5" id="KW-1185">Reference proteome</keyword>
<feature type="compositionally biased region" description="Basic and acidic residues" evidence="1">
    <location>
        <begin position="519"/>
        <end position="541"/>
    </location>
</feature>
<protein>
    <submittedName>
        <fullName evidence="4">CHASE2 domain-containing protein</fullName>
    </submittedName>
</protein>
<feature type="domain" description="CHASE2" evidence="3">
    <location>
        <begin position="50"/>
        <end position="366"/>
    </location>
</feature>
<evidence type="ECO:0000313" key="5">
    <source>
        <dbReference type="Proteomes" id="UP000292459"/>
    </source>
</evidence>
<dbReference type="AlphaFoldDB" id="A0A4Q7EG81"/>
<evidence type="ECO:0000259" key="3">
    <source>
        <dbReference type="SMART" id="SM01080"/>
    </source>
</evidence>
<proteinExistence type="predicted"/>
<feature type="compositionally biased region" description="Low complexity" evidence="1">
    <location>
        <begin position="483"/>
        <end position="502"/>
    </location>
</feature>
<dbReference type="Pfam" id="PF05226">
    <property type="entry name" value="CHASE2"/>
    <property type="match status" value="1"/>
</dbReference>
<feature type="transmembrane region" description="Helical" evidence="2">
    <location>
        <begin position="402"/>
        <end position="420"/>
    </location>
</feature>
<keyword evidence="2" id="KW-0812">Transmembrane</keyword>
<dbReference type="InterPro" id="IPR007890">
    <property type="entry name" value="CHASE2"/>
</dbReference>
<dbReference type="Proteomes" id="UP000292459">
    <property type="component" value="Unassembled WGS sequence"/>
</dbReference>
<keyword evidence="2" id="KW-1133">Transmembrane helix</keyword>
<dbReference type="RefSeq" id="WP_052288220.1">
    <property type="nucleotide sequence ID" value="NZ_QVFV01000001.1"/>
</dbReference>
<accession>A0A4Q7EG81</accession>